<organism evidence="1 2">
    <name type="scientific">Sporocytophaga myxococcoides</name>
    <dbReference type="NCBI Taxonomy" id="153721"/>
    <lineage>
        <taxon>Bacteria</taxon>
        <taxon>Pseudomonadati</taxon>
        <taxon>Bacteroidota</taxon>
        <taxon>Cytophagia</taxon>
        <taxon>Cytophagales</taxon>
        <taxon>Cytophagaceae</taxon>
        <taxon>Sporocytophaga</taxon>
    </lineage>
</organism>
<gene>
    <name evidence="1" type="ORF">MYP_50</name>
</gene>
<evidence type="ECO:0000313" key="1">
    <source>
        <dbReference type="EMBL" id="GAL82824.1"/>
    </source>
</evidence>
<name>A0A098L914_9BACT</name>
<dbReference type="AlphaFoldDB" id="A0A098L914"/>
<evidence type="ECO:0000313" key="2">
    <source>
        <dbReference type="Proteomes" id="UP000030185"/>
    </source>
</evidence>
<reference evidence="1 2" key="1">
    <citation type="submission" date="2014-09" db="EMBL/GenBank/DDBJ databases">
        <title>Sporocytophaga myxococcoides PG-01 genome sequencing.</title>
        <authorList>
            <person name="Liu L."/>
            <person name="Gao P.J."/>
            <person name="Chen G.J."/>
            <person name="Wang L.S."/>
        </authorList>
    </citation>
    <scope>NUCLEOTIDE SEQUENCE [LARGE SCALE GENOMIC DNA]</scope>
    <source>
        <strain evidence="1 2">PG-01</strain>
    </source>
</reference>
<dbReference type="RefSeq" id="WP_028981833.1">
    <property type="nucleotide sequence ID" value="NZ_BBLT01000001.1"/>
</dbReference>
<sequence>MPFSYKNKKGITYYLHLRGPAKQEGKGKLYFFSKSQGTDVIEDMPDGYTIIENEKTGLPILKRK</sequence>
<protein>
    <submittedName>
        <fullName evidence="1">Uncharacterized protein</fullName>
    </submittedName>
</protein>
<proteinExistence type="predicted"/>
<comment type="caution">
    <text evidence="1">The sequence shown here is derived from an EMBL/GenBank/DDBJ whole genome shotgun (WGS) entry which is preliminary data.</text>
</comment>
<keyword evidence="2" id="KW-1185">Reference proteome</keyword>
<dbReference type="Proteomes" id="UP000030185">
    <property type="component" value="Unassembled WGS sequence"/>
</dbReference>
<dbReference type="STRING" id="153721.MYP_50"/>
<dbReference type="OrthoDB" id="947846at2"/>
<accession>A0A098L914</accession>
<dbReference type="EMBL" id="BBLT01000001">
    <property type="protein sequence ID" value="GAL82824.1"/>
    <property type="molecule type" value="Genomic_DNA"/>
</dbReference>
<dbReference type="eggNOG" id="ENOG50330EK">
    <property type="taxonomic scope" value="Bacteria"/>
</dbReference>